<comment type="cofactor">
    <cofactor evidence="1 6">
        <name>FAD</name>
        <dbReference type="ChEBI" id="CHEBI:57692"/>
    </cofactor>
</comment>
<feature type="binding site" evidence="6">
    <location>
        <position position="49"/>
    </location>
    <ligand>
        <name>FAD</name>
        <dbReference type="ChEBI" id="CHEBI:57692"/>
    </ligand>
</feature>
<name>R0M932_NOSB1</name>
<evidence type="ECO:0000256" key="6">
    <source>
        <dbReference type="PIRSR" id="PIRSR601834-1"/>
    </source>
</evidence>
<keyword evidence="3 6" id="KW-0285">Flavoprotein</keyword>
<keyword evidence="4 6" id="KW-0274">FAD</keyword>
<organism evidence="9 10">
    <name type="scientific">Nosema bombycis (strain CQ1 / CVCC 102059)</name>
    <name type="common">Microsporidian parasite</name>
    <name type="synonym">Pebrine of silkworm</name>
    <dbReference type="NCBI Taxonomy" id="578461"/>
    <lineage>
        <taxon>Eukaryota</taxon>
        <taxon>Fungi</taxon>
        <taxon>Fungi incertae sedis</taxon>
        <taxon>Microsporidia</taxon>
        <taxon>Nosematidae</taxon>
        <taxon>Nosema</taxon>
    </lineage>
</organism>
<dbReference type="SUPFAM" id="SSF63380">
    <property type="entry name" value="Riboflavin synthase domain-like"/>
    <property type="match status" value="1"/>
</dbReference>
<dbReference type="Gene3D" id="3.40.50.80">
    <property type="entry name" value="Nucleotide-binding domain of ferredoxin-NADP reductase (FNR) module"/>
    <property type="match status" value="1"/>
</dbReference>
<keyword evidence="5" id="KW-0560">Oxidoreductase</keyword>
<evidence type="ECO:0000256" key="4">
    <source>
        <dbReference type="ARBA" id="ARBA00022827"/>
    </source>
</evidence>
<evidence type="ECO:0000256" key="5">
    <source>
        <dbReference type="ARBA" id="ARBA00023002"/>
    </source>
</evidence>
<comment type="similarity">
    <text evidence="2">Belongs to the flavoprotein pyridine nucleotide cytochrome reductase family.</text>
</comment>
<accession>R0M932</accession>
<reference evidence="9 10" key="1">
    <citation type="journal article" date="2013" name="BMC Genomics">
        <title>Comparative genomics of parasitic silkworm microsporidia reveal an association between genome expansion and host adaptation.</title>
        <authorList>
            <person name="Pan G."/>
            <person name="Xu J."/>
            <person name="Li T."/>
            <person name="Xia Q."/>
            <person name="Liu S.L."/>
            <person name="Zhang G."/>
            <person name="Li S."/>
            <person name="Li C."/>
            <person name="Liu H."/>
            <person name="Yang L."/>
            <person name="Liu T."/>
            <person name="Zhang X."/>
            <person name="Wu Z."/>
            <person name="Fan W."/>
            <person name="Dang X."/>
            <person name="Xiang H."/>
            <person name="Tao M."/>
            <person name="Li Y."/>
            <person name="Hu J."/>
            <person name="Li Z."/>
            <person name="Lin L."/>
            <person name="Luo J."/>
            <person name="Geng L."/>
            <person name="Wang L."/>
            <person name="Long M."/>
            <person name="Wan Y."/>
            <person name="He N."/>
            <person name="Zhang Z."/>
            <person name="Lu C."/>
            <person name="Keeling P.J."/>
            <person name="Wang J."/>
            <person name="Xiang Z."/>
            <person name="Zhou Z."/>
        </authorList>
    </citation>
    <scope>NUCLEOTIDE SEQUENCE [LARGE SCALE GENOMIC DNA]</scope>
    <source>
        <strain evidence="10">CQ1 / CVCC 102059</strain>
    </source>
</reference>
<dbReference type="InterPro" id="IPR001834">
    <property type="entry name" value="CBR-like"/>
</dbReference>
<feature type="domain" description="Flavoprotein pyridine nucleotide cytochrome reductase-like FAD-binding" evidence="8">
    <location>
        <begin position="6"/>
        <end position="89"/>
    </location>
</feature>
<feature type="binding site" evidence="6">
    <location>
        <position position="64"/>
    </location>
    <ligand>
        <name>FAD</name>
        <dbReference type="ChEBI" id="CHEBI:57692"/>
    </ligand>
</feature>
<evidence type="ECO:0000259" key="8">
    <source>
        <dbReference type="Pfam" id="PF00970"/>
    </source>
</evidence>
<dbReference type="Pfam" id="PF00175">
    <property type="entry name" value="NAD_binding_1"/>
    <property type="match status" value="1"/>
</dbReference>
<dbReference type="EMBL" id="KB908935">
    <property type="protein sequence ID" value="EOB14464.1"/>
    <property type="molecule type" value="Genomic_DNA"/>
</dbReference>
<dbReference type="HOGENOM" id="CLU_003827_9_1_1"/>
<protein>
    <submittedName>
        <fullName evidence="9">NADH-cytochrome b5 reductase 2</fullName>
    </submittedName>
</protein>
<proteinExistence type="inferred from homology"/>
<dbReference type="SUPFAM" id="SSF52343">
    <property type="entry name" value="Ferredoxin reductase-like, C-terminal NADP-linked domain"/>
    <property type="match status" value="1"/>
</dbReference>
<dbReference type="OMA" id="VQPTEQC"/>
<dbReference type="InterPro" id="IPR039261">
    <property type="entry name" value="FNR_nucleotide-bd"/>
</dbReference>
<dbReference type="InterPro" id="IPR017938">
    <property type="entry name" value="Riboflavin_synthase-like_b-brl"/>
</dbReference>
<feature type="binding site" evidence="6">
    <location>
        <position position="62"/>
    </location>
    <ligand>
        <name>FAD</name>
        <dbReference type="ChEBI" id="CHEBI:57692"/>
    </ligand>
</feature>
<feature type="domain" description="Oxidoreductase FAD/NAD(P)-binding" evidence="7">
    <location>
        <begin position="105"/>
        <end position="219"/>
    </location>
</feature>
<dbReference type="InterPro" id="IPR008333">
    <property type="entry name" value="Cbr1-like_FAD-bd_dom"/>
</dbReference>
<dbReference type="STRING" id="578461.R0M932"/>
<evidence type="ECO:0000256" key="3">
    <source>
        <dbReference type="ARBA" id="ARBA00022630"/>
    </source>
</evidence>
<evidence type="ECO:0000256" key="1">
    <source>
        <dbReference type="ARBA" id="ARBA00001974"/>
    </source>
</evidence>
<evidence type="ECO:0000256" key="2">
    <source>
        <dbReference type="ARBA" id="ARBA00006105"/>
    </source>
</evidence>
<dbReference type="PANTHER" id="PTHR19370">
    <property type="entry name" value="NADH-CYTOCHROME B5 REDUCTASE"/>
    <property type="match status" value="1"/>
</dbReference>
<gene>
    <name evidence="9" type="primary">MCR1</name>
    <name evidence="9" type="ORF">NBO_27g0021</name>
</gene>
<evidence type="ECO:0000259" key="7">
    <source>
        <dbReference type="Pfam" id="PF00175"/>
    </source>
</evidence>
<dbReference type="OrthoDB" id="432685at2759"/>
<feature type="binding site" evidence="6">
    <location>
        <position position="71"/>
    </location>
    <ligand>
        <name>FAD</name>
        <dbReference type="ChEBI" id="CHEBI:57692"/>
    </ligand>
</feature>
<dbReference type="Pfam" id="PF00970">
    <property type="entry name" value="FAD_binding_6"/>
    <property type="match status" value="1"/>
</dbReference>
<feature type="binding site" evidence="6">
    <location>
        <position position="48"/>
    </location>
    <ligand>
        <name>FAD</name>
        <dbReference type="ChEBI" id="CHEBI:57692"/>
    </ligand>
</feature>
<dbReference type="Proteomes" id="UP000016927">
    <property type="component" value="Unassembled WGS sequence"/>
</dbReference>
<dbReference type="AlphaFoldDB" id="R0M932"/>
<dbReference type="VEuPathDB" id="MicrosporidiaDB:NBO_27g0021"/>
<sequence>MIKSFITKKEKISHNTWILKVDLEKEISYENGYFFTYIYNEERDHRKPYTPVLFDYRQMTFLIKHYNREGVADYVISKDVGESLMMTMPVYKISRKSHTKENVLLLAGGTGIAPMLQIMNYSQPNVNYIVIFSNTTIRDIIISQEILKTRACLKIYNVISYKEDDFMVNPINSLGDFDSYLVYSRVSTELIKQISKENEIDMFDFVYCCGPRDYMHDVCGNKNKDKTQGELSGFLKELGYDKDKVFKF</sequence>
<evidence type="ECO:0000313" key="9">
    <source>
        <dbReference type="EMBL" id="EOB14464.1"/>
    </source>
</evidence>
<keyword evidence="10" id="KW-1185">Reference proteome</keyword>
<evidence type="ECO:0000313" key="10">
    <source>
        <dbReference type="Proteomes" id="UP000016927"/>
    </source>
</evidence>
<dbReference type="GO" id="GO:0016491">
    <property type="term" value="F:oxidoreductase activity"/>
    <property type="evidence" value="ECO:0007669"/>
    <property type="project" value="UniProtKB-KW"/>
</dbReference>
<dbReference type="InterPro" id="IPR001433">
    <property type="entry name" value="OxRdtase_FAD/NAD-bd"/>
</dbReference>